<dbReference type="RefSeq" id="WP_100266320.1">
    <property type="nucleotide sequence ID" value="NZ_CP018800.1"/>
</dbReference>
<keyword evidence="2" id="KW-1185">Reference proteome</keyword>
<dbReference type="AlphaFoldDB" id="A0A2K8L9V9"/>
<evidence type="ECO:0000313" key="1">
    <source>
        <dbReference type="EMBL" id="ATX83039.1"/>
    </source>
</evidence>
<dbReference type="KEGG" id="mfn:Ga0123462_2205"/>
<dbReference type="Proteomes" id="UP000231637">
    <property type="component" value="Chromosome"/>
</dbReference>
<proteinExistence type="predicted"/>
<gene>
    <name evidence="1" type="ORF">Ga0123462_2205</name>
</gene>
<sequence>MAASLYRLFNFEELERLRIREGGVSFKLKGIARIITIRAHWDILTTRPQHRTYKIQANFALKTPAMSHAYIPEKITANDENQAILEYVARMLEYYREATIQRHHRPGVSWLRPLPGGWL</sequence>
<evidence type="ECO:0000313" key="2">
    <source>
        <dbReference type="Proteomes" id="UP000231637"/>
    </source>
</evidence>
<reference evidence="1 2" key="1">
    <citation type="submission" date="2016-12" db="EMBL/GenBank/DDBJ databases">
        <title>Isolation and genomic insights into novel planktonic Zetaproteobacteria from stratified waters of the Chesapeake Bay.</title>
        <authorList>
            <person name="McAllister S.M."/>
            <person name="Kato S."/>
            <person name="Chan C.S."/>
            <person name="Chiu B.K."/>
            <person name="Field E.K."/>
        </authorList>
    </citation>
    <scope>NUCLEOTIDE SEQUENCE [LARGE SCALE GENOMIC DNA]</scope>
    <source>
        <strain evidence="1 2">CP-8</strain>
    </source>
</reference>
<name>A0A2K8L9V9_9PROT</name>
<dbReference type="EMBL" id="CP018800">
    <property type="protein sequence ID" value="ATX83039.1"/>
    <property type="molecule type" value="Genomic_DNA"/>
</dbReference>
<organism evidence="1 2">
    <name type="scientific">Mariprofundus ferrinatatus</name>
    <dbReference type="NCBI Taxonomy" id="1921087"/>
    <lineage>
        <taxon>Bacteria</taxon>
        <taxon>Pseudomonadati</taxon>
        <taxon>Pseudomonadota</taxon>
        <taxon>Candidatius Mariprofundia</taxon>
        <taxon>Mariprofundales</taxon>
        <taxon>Mariprofundaceae</taxon>
        <taxon>Mariprofundus</taxon>
    </lineage>
</organism>
<protein>
    <submittedName>
        <fullName evidence="1">Uncharacterized protein</fullName>
    </submittedName>
</protein>
<accession>A0A2K8L9V9</accession>